<feature type="transmembrane region" description="Helical" evidence="6">
    <location>
        <begin position="185"/>
        <end position="207"/>
    </location>
</feature>
<feature type="transmembrane region" description="Helical" evidence="6">
    <location>
        <begin position="432"/>
        <end position="457"/>
    </location>
</feature>
<evidence type="ECO:0000256" key="6">
    <source>
        <dbReference type="SAM" id="Phobius"/>
    </source>
</evidence>
<dbReference type="Proteomes" id="UP001152592">
    <property type="component" value="Unassembled WGS sequence"/>
</dbReference>
<organism evidence="7 8">
    <name type="scientific">Penicillium salamii</name>
    <dbReference type="NCBI Taxonomy" id="1612424"/>
    <lineage>
        <taxon>Eukaryota</taxon>
        <taxon>Fungi</taxon>
        <taxon>Dikarya</taxon>
        <taxon>Ascomycota</taxon>
        <taxon>Pezizomycotina</taxon>
        <taxon>Eurotiomycetes</taxon>
        <taxon>Eurotiomycetidae</taxon>
        <taxon>Eurotiales</taxon>
        <taxon>Aspergillaceae</taxon>
        <taxon>Penicillium</taxon>
    </lineage>
</organism>
<dbReference type="PANTHER" id="PTHR45649">
    <property type="entry name" value="AMINO-ACID PERMEASE BAT1"/>
    <property type="match status" value="1"/>
</dbReference>
<feature type="transmembrane region" description="Helical" evidence="6">
    <location>
        <begin position="369"/>
        <end position="393"/>
    </location>
</feature>
<evidence type="ECO:0000256" key="3">
    <source>
        <dbReference type="ARBA" id="ARBA00022692"/>
    </source>
</evidence>
<dbReference type="GO" id="GO:0015101">
    <property type="term" value="F:organic cation transmembrane transporter activity"/>
    <property type="evidence" value="ECO:0007669"/>
    <property type="project" value="UniProtKB-ARBA"/>
</dbReference>
<feature type="transmembrane region" description="Helical" evidence="6">
    <location>
        <begin position="265"/>
        <end position="290"/>
    </location>
</feature>
<sequence>MNKALNPIGIGDDSIESQPGASTIIAQTHQLRRNFSLLSVIGIGFSLANSWFGISTALATGIVSGGPVQLVYGLILITFVCGCIAVSLAELSSSMPDAGGQYYWTRQLASERYGRFLSYLTGSIAWTGSLFTCASIALGVGNLCMGCIKLAHPSLEIKPWMTFVCYQVVNLSCALFNMYSRALPLITQGTLWTSVISFVVILTAIPIKSSNYQPTSFVFTKFINQTGWHSNGIAYIVGLINSNWAFNGLDCATHMADEVLEPERIIPIAILSTVAIGFLTAWPFSIAMLYCMNDFEGIANTDTKVPILQLFLQVLQSKAGAIILTSMIILTGCGCLIASHTWQARLCWSFARDRGLPCSEYLSRIHPKLLVPVWAHLTSTLIVSILGCLYLASYTAFNSMVTAAVVMLYASYSIPVVCLLTRGRSKIQHGPFWLGHIGLACNLVLLAWLLFTLVMYAFPPAYPATTGNMNYVCVVYFITILVILSWWAIDAKRNFGTL</sequence>
<reference evidence="7" key="1">
    <citation type="submission" date="2021-07" db="EMBL/GenBank/DDBJ databases">
        <authorList>
            <person name="Branca A.L. A."/>
        </authorList>
    </citation>
    <scope>NUCLEOTIDE SEQUENCE</scope>
</reference>
<proteinExistence type="predicted"/>
<evidence type="ECO:0008006" key="9">
    <source>
        <dbReference type="Google" id="ProtNLM"/>
    </source>
</evidence>
<dbReference type="OrthoDB" id="3565018at2759"/>
<feature type="transmembrane region" description="Helical" evidence="6">
    <location>
        <begin position="70"/>
        <end position="89"/>
    </location>
</feature>
<keyword evidence="3 6" id="KW-0812">Transmembrane</keyword>
<dbReference type="GO" id="GO:0016020">
    <property type="term" value="C:membrane"/>
    <property type="evidence" value="ECO:0007669"/>
    <property type="project" value="UniProtKB-SubCell"/>
</dbReference>
<dbReference type="AlphaFoldDB" id="A0A9W4J4V1"/>
<feature type="transmembrane region" description="Helical" evidence="6">
    <location>
        <begin position="37"/>
        <end position="63"/>
    </location>
</feature>
<dbReference type="FunFam" id="1.20.1740.10:FF:000046">
    <property type="entry name" value="Amino-acid permease, putative"/>
    <property type="match status" value="1"/>
</dbReference>
<evidence type="ECO:0000256" key="2">
    <source>
        <dbReference type="ARBA" id="ARBA00022448"/>
    </source>
</evidence>
<keyword evidence="2" id="KW-0813">Transport</keyword>
<dbReference type="Gene3D" id="1.20.1740.10">
    <property type="entry name" value="Amino acid/polyamine transporter I"/>
    <property type="match status" value="1"/>
</dbReference>
<keyword evidence="4 6" id="KW-1133">Transmembrane helix</keyword>
<feature type="transmembrane region" description="Helical" evidence="6">
    <location>
        <begin position="469"/>
        <end position="489"/>
    </location>
</feature>
<evidence type="ECO:0000256" key="1">
    <source>
        <dbReference type="ARBA" id="ARBA00004141"/>
    </source>
</evidence>
<evidence type="ECO:0000256" key="5">
    <source>
        <dbReference type="ARBA" id="ARBA00023136"/>
    </source>
</evidence>
<comment type="caution">
    <text evidence="7">The sequence shown here is derived from an EMBL/GenBank/DDBJ whole genome shotgun (WGS) entry which is preliminary data.</text>
</comment>
<dbReference type="EMBL" id="CAJVPD010000233">
    <property type="protein sequence ID" value="CAG8377710.1"/>
    <property type="molecule type" value="Genomic_DNA"/>
</dbReference>
<accession>A0A9W4J4V1</accession>
<dbReference type="Pfam" id="PF13520">
    <property type="entry name" value="AA_permease_2"/>
    <property type="match status" value="1"/>
</dbReference>
<gene>
    <name evidence="7" type="ORF">PSALAMII_LOCUS5356</name>
</gene>
<dbReference type="InterPro" id="IPR002293">
    <property type="entry name" value="AA/rel_permease1"/>
</dbReference>
<evidence type="ECO:0000313" key="8">
    <source>
        <dbReference type="Proteomes" id="UP001152592"/>
    </source>
</evidence>
<feature type="transmembrane region" description="Helical" evidence="6">
    <location>
        <begin position="124"/>
        <end position="148"/>
    </location>
</feature>
<evidence type="ECO:0000313" key="7">
    <source>
        <dbReference type="EMBL" id="CAG8377710.1"/>
    </source>
</evidence>
<feature type="transmembrane region" description="Helical" evidence="6">
    <location>
        <begin position="319"/>
        <end position="342"/>
    </location>
</feature>
<feature type="transmembrane region" description="Helical" evidence="6">
    <location>
        <begin position="399"/>
        <end position="420"/>
    </location>
</feature>
<dbReference type="PIRSF" id="PIRSF006060">
    <property type="entry name" value="AA_transporter"/>
    <property type="match status" value="1"/>
</dbReference>
<name>A0A9W4J4V1_9EURO</name>
<comment type="subcellular location">
    <subcellularLocation>
        <location evidence="1">Membrane</location>
        <topology evidence="1">Multi-pass membrane protein</topology>
    </subcellularLocation>
</comment>
<evidence type="ECO:0000256" key="4">
    <source>
        <dbReference type="ARBA" id="ARBA00022989"/>
    </source>
</evidence>
<dbReference type="PANTHER" id="PTHR45649:SF7">
    <property type="entry name" value="CHOLINE TRANSPORT PROTEIN"/>
    <property type="match status" value="1"/>
</dbReference>
<protein>
    <recommendedName>
        <fullName evidence="9">Choline transport protein</fullName>
    </recommendedName>
</protein>
<keyword evidence="5 6" id="KW-0472">Membrane</keyword>